<proteinExistence type="predicted"/>
<name>A0AA85JE20_TRIRE</name>
<evidence type="ECO:0000256" key="1">
    <source>
        <dbReference type="SAM" id="MobiDB-lite"/>
    </source>
</evidence>
<evidence type="ECO:0000313" key="4">
    <source>
        <dbReference type="WBParaSite" id="TREG1_145300.2"/>
    </source>
</evidence>
<protein>
    <submittedName>
        <fullName evidence="4">Uncharacterized protein</fullName>
    </submittedName>
</protein>
<dbReference type="Gene3D" id="3.30.310.270">
    <property type="match status" value="1"/>
</dbReference>
<dbReference type="Proteomes" id="UP000050795">
    <property type="component" value="Unassembled WGS sequence"/>
</dbReference>
<keyword evidence="3" id="KW-1185">Reference proteome</keyword>
<sequence length="333" mass="38506">MLYYFFFFFSFVFLTPQFQFNTTASIPINIIKSTKILSSIINSSNINQNSNILKSNLNDKYSPSTSQVNDKISLNAIHIYGKVNSLFSARQLIMNLMPVGLMFDVNITGGEEWLNSLNLTNLCRFYDVSLTTRPTKSREFWKTVALRTTERNISSMYIVCRRIRDLLLDNAIDNSIYASKSLNSESYQLNSDKLWPNDIFKSNNQYKEVERFSNSSPEDVFQQDDESSTIKTTASENTTSCKSSTHEKDGLRLMSYESSAEWQLKSDSIVTDNNRIWKGYDDFNRSLNIQTNEIYTKMDDKPSTQTRSILTNRNIQNNSYNIPGRMLKSFNYE</sequence>
<feature type="signal peptide" evidence="2">
    <location>
        <begin position="1"/>
        <end position="25"/>
    </location>
</feature>
<reference evidence="4" key="2">
    <citation type="submission" date="2023-11" db="UniProtKB">
        <authorList>
            <consortium name="WormBaseParasite"/>
        </authorList>
    </citation>
    <scope>IDENTIFICATION</scope>
</reference>
<accession>A0AA85JE20</accession>
<reference evidence="3" key="1">
    <citation type="submission" date="2022-06" db="EMBL/GenBank/DDBJ databases">
        <authorList>
            <person name="Berger JAMES D."/>
            <person name="Berger JAMES D."/>
        </authorList>
    </citation>
    <scope>NUCLEOTIDE SEQUENCE [LARGE SCALE GENOMIC DNA]</scope>
</reference>
<organism evidence="3 4">
    <name type="scientific">Trichobilharzia regenti</name>
    <name type="common">Nasal bird schistosome</name>
    <dbReference type="NCBI Taxonomy" id="157069"/>
    <lineage>
        <taxon>Eukaryota</taxon>
        <taxon>Metazoa</taxon>
        <taxon>Spiralia</taxon>
        <taxon>Lophotrochozoa</taxon>
        <taxon>Platyhelminthes</taxon>
        <taxon>Trematoda</taxon>
        <taxon>Digenea</taxon>
        <taxon>Strigeidida</taxon>
        <taxon>Schistosomatoidea</taxon>
        <taxon>Schistosomatidae</taxon>
        <taxon>Trichobilharzia</taxon>
    </lineage>
</organism>
<keyword evidence="2" id="KW-0732">Signal</keyword>
<dbReference type="AlphaFoldDB" id="A0AA85JE20"/>
<feature type="compositionally biased region" description="Polar residues" evidence="1">
    <location>
        <begin position="229"/>
        <end position="243"/>
    </location>
</feature>
<feature type="region of interest" description="Disordered" evidence="1">
    <location>
        <begin position="215"/>
        <end position="246"/>
    </location>
</feature>
<feature type="chain" id="PRO_5041728344" evidence="2">
    <location>
        <begin position="26"/>
        <end position="333"/>
    </location>
</feature>
<evidence type="ECO:0000256" key="2">
    <source>
        <dbReference type="SAM" id="SignalP"/>
    </source>
</evidence>
<dbReference type="WBParaSite" id="TREG1_145300.2">
    <property type="protein sequence ID" value="TREG1_145300.2"/>
    <property type="gene ID" value="TREG1_145300"/>
</dbReference>
<evidence type="ECO:0000313" key="3">
    <source>
        <dbReference type="Proteomes" id="UP000050795"/>
    </source>
</evidence>